<dbReference type="OrthoDB" id="196195at2"/>
<dbReference type="Gene3D" id="2.40.50.220">
    <property type="entry name" value="EutN/Ccml"/>
    <property type="match status" value="1"/>
</dbReference>
<evidence type="ECO:0000256" key="1">
    <source>
        <dbReference type="ARBA" id="ARBA00024322"/>
    </source>
</evidence>
<reference evidence="3 4" key="1">
    <citation type="submission" date="2016-10" db="EMBL/GenBank/DDBJ databases">
        <authorList>
            <person name="de Groot N.N."/>
        </authorList>
    </citation>
    <scope>NUCLEOTIDE SEQUENCE [LARGE SCALE GENOMIC DNA]</scope>
    <source>
        <strain evidence="3 4">DSM 7343</strain>
    </source>
</reference>
<evidence type="ECO:0000256" key="2">
    <source>
        <dbReference type="ARBA" id="ARBA00024446"/>
    </source>
</evidence>
<organism evidence="3 4">
    <name type="scientific">Desulfuromusa kysingii</name>
    <dbReference type="NCBI Taxonomy" id="37625"/>
    <lineage>
        <taxon>Bacteria</taxon>
        <taxon>Pseudomonadati</taxon>
        <taxon>Thermodesulfobacteriota</taxon>
        <taxon>Desulfuromonadia</taxon>
        <taxon>Desulfuromonadales</taxon>
        <taxon>Geopsychrobacteraceae</taxon>
        <taxon>Desulfuromusa</taxon>
    </lineage>
</organism>
<protein>
    <submittedName>
        <fullName evidence="3">Ethanolamine utilization protein EutN</fullName>
    </submittedName>
</protein>
<dbReference type="InterPro" id="IPR036677">
    <property type="entry name" value="EutN_CcmL_sf"/>
</dbReference>
<keyword evidence="2" id="KW-1283">Bacterial microcompartment</keyword>
<dbReference type="Proteomes" id="UP000199409">
    <property type="component" value="Unassembled WGS sequence"/>
</dbReference>
<dbReference type="InterPro" id="IPR004992">
    <property type="entry name" value="EutN_CcmL"/>
</dbReference>
<dbReference type="Pfam" id="PF03319">
    <property type="entry name" value="EutN_CcmL"/>
    <property type="match status" value="1"/>
</dbReference>
<dbReference type="SUPFAM" id="SSF159133">
    <property type="entry name" value="EutN/CcmL-like"/>
    <property type="match status" value="1"/>
</dbReference>
<proteinExistence type="predicted"/>
<dbReference type="STRING" id="37625.SAMN05660420_01717"/>
<evidence type="ECO:0000313" key="4">
    <source>
        <dbReference type="Proteomes" id="UP000199409"/>
    </source>
</evidence>
<comment type="subcellular location">
    <subcellularLocation>
        <location evidence="1">Bacterial microcompartment</location>
    </subcellularLocation>
</comment>
<dbReference type="GO" id="GO:0031469">
    <property type="term" value="C:bacterial microcompartment"/>
    <property type="evidence" value="ECO:0007669"/>
    <property type="project" value="UniProtKB-SubCell"/>
</dbReference>
<dbReference type="RefSeq" id="WP_092346792.1">
    <property type="nucleotide sequence ID" value="NZ_FNQN01000004.1"/>
</dbReference>
<keyword evidence="4" id="KW-1185">Reference proteome</keyword>
<dbReference type="EMBL" id="FNQN01000004">
    <property type="protein sequence ID" value="SEA28407.1"/>
    <property type="molecule type" value="Genomic_DNA"/>
</dbReference>
<name>A0A1H3ZXH2_9BACT</name>
<accession>A0A1H3ZXH2</accession>
<dbReference type="CDD" id="cd01614">
    <property type="entry name" value="EutN_CcmL"/>
    <property type="match status" value="1"/>
</dbReference>
<dbReference type="AlphaFoldDB" id="A0A1H3ZXH2"/>
<dbReference type="PROSITE" id="PS51932">
    <property type="entry name" value="BMV"/>
    <property type="match status" value="1"/>
</dbReference>
<dbReference type="PANTHER" id="PTHR36539">
    <property type="entry name" value="ETHANOLAMINE UTILIZATION PROTEIN EUTN"/>
    <property type="match status" value="1"/>
</dbReference>
<gene>
    <name evidence="3" type="ORF">SAMN05660420_01717</name>
</gene>
<evidence type="ECO:0000313" key="3">
    <source>
        <dbReference type="EMBL" id="SEA28407.1"/>
    </source>
</evidence>
<sequence>MIIGNVVGNVWATRKNDSLTGLKLMIVQRLDVCRDEEKESFVAADLVGAGIGERVLVATGSAARQSAEMQNALVDATIIGIIDEIDVPGEN</sequence>